<evidence type="ECO:0000259" key="1">
    <source>
        <dbReference type="PROSITE" id="PS50943"/>
    </source>
</evidence>
<protein>
    <submittedName>
        <fullName evidence="2">Helix-turn-helix domain-containing protein</fullName>
    </submittedName>
</protein>
<dbReference type="InterPro" id="IPR001387">
    <property type="entry name" value="Cro/C1-type_HTH"/>
</dbReference>
<evidence type="ECO:0000313" key="2">
    <source>
        <dbReference type="EMBL" id="MBS3696784.1"/>
    </source>
</evidence>
<dbReference type="Gene3D" id="1.10.260.40">
    <property type="entry name" value="lambda repressor-like DNA-binding domains"/>
    <property type="match status" value="1"/>
</dbReference>
<reference evidence="2 3" key="1">
    <citation type="submission" date="2021-05" db="EMBL/GenBank/DDBJ databases">
        <title>Staphylococcus fleurettii isolated from lake water in First Nation community in Manitoba, Canada.</title>
        <authorList>
            <person name="Bashar S."/>
            <person name="Murdock A."/>
            <person name="Patidar R."/>
            <person name="Golding G."/>
            <person name="Farenhorst A."/>
            <person name="Kumar A."/>
        </authorList>
    </citation>
    <scope>NUCLEOTIDE SEQUENCE [LARGE SCALE GENOMIC DNA]</scope>
    <source>
        <strain evidence="2 3">SF002</strain>
    </source>
</reference>
<evidence type="ECO:0000313" key="3">
    <source>
        <dbReference type="Proteomes" id="UP000681586"/>
    </source>
</evidence>
<feature type="domain" description="HTH cro/C1-type" evidence="1">
    <location>
        <begin position="6"/>
        <end position="61"/>
    </location>
</feature>
<dbReference type="RefSeq" id="WP_203153645.1">
    <property type="nucleotide sequence ID" value="NZ_JAEPSA010000006.1"/>
</dbReference>
<dbReference type="EMBL" id="JAGXBM010000004">
    <property type="protein sequence ID" value="MBS3696784.1"/>
    <property type="molecule type" value="Genomic_DNA"/>
</dbReference>
<dbReference type="InterPro" id="IPR010982">
    <property type="entry name" value="Lambda_DNA-bd_dom_sf"/>
</dbReference>
<name>A0ABS5MLN9_9STAP</name>
<dbReference type="SUPFAM" id="SSF47413">
    <property type="entry name" value="lambda repressor-like DNA-binding domains"/>
    <property type="match status" value="1"/>
</dbReference>
<organism evidence="2 3">
    <name type="scientific">Mammaliicoccus fleurettii</name>
    <dbReference type="NCBI Taxonomy" id="150056"/>
    <lineage>
        <taxon>Bacteria</taxon>
        <taxon>Bacillati</taxon>
        <taxon>Bacillota</taxon>
        <taxon>Bacilli</taxon>
        <taxon>Bacillales</taxon>
        <taxon>Staphylococcaceae</taxon>
        <taxon>Mammaliicoccus</taxon>
    </lineage>
</organism>
<gene>
    <name evidence="2" type="ORF">JJQ58_04705</name>
</gene>
<dbReference type="Pfam" id="PF13443">
    <property type="entry name" value="HTH_26"/>
    <property type="match status" value="1"/>
</dbReference>
<dbReference type="PROSITE" id="PS50943">
    <property type="entry name" value="HTH_CROC1"/>
    <property type="match status" value="1"/>
</dbReference>
<dbReference type="SMART" id="SM00530">
    <property type="entry name" value="HTH_XRE"/>
    <property type="match status" value="1"/>
</dbReference>
<sequence length="211" mass="24857">MIRNRLSELLSERGLKISRVAKEVEIARSSLTSMVQNDSEMIRYDAIERLCTFLNISPNDFFEYTPISVEYTFDEHPNIQYDILQDFERKLVLKKFDFDFLVDIKNSTEDQSFDLDISFKSFHGDSETIFKVNDEDSVQELKEIINKLSPGLKSVLYKKLQKNIQSYVTHFLIRDITYNINYSLSDEDIDKLKKAFEKKPVKLVSNIFTEY</sequence>
<proteinExistence type="predicted"/>
<dbReference type="Proteomes" id="UP000681586">
    <property type="component" value="Unassembled WGS sequence"/>
</dbReference>
<keyword evidence="3" id="KW-1185">Reference proteome</keyword>
<comment type="caution">
    <text evidence="2">The sequence shown here is derived from an EMBL/GenBank/DDBJ whole genome shotgun (WGS) entry which is preliminary data.</text>
</comment>
<accession>A0ABS5MLN9</accession>